<comment type="caution">
    <text evidence="1">The sequence shown here is derived from an EMBL/GenBank/DDBJ whole genome shotgun (WGS) entry which is preliminary data.</text>
</comment>
<dbReference type="HOGENOM" id="CLU_979769_0_0_9"/>
<gene>
    <name evidence="1" type="ORF">SUBVAR_05925</name>
</gene>
<reference evidence="1" key="1">
    <citation type="submission" date="2009-12" db="EMBL/GenBank/DDBJ databases">
        <authorList>
            <person name="Weinstock G."/>
            <person name="Sodergren E."/>
            <person name="Clifton S."/>
            <person name="Fulton L."/>
            <person name="Fulton B."/>
            <person name="Courtney L."/>
            <person name="Fronick C."/>
            <person name="Harrison M."/>
            <person name="Strong C."/>
            <person name="Farmer C."/>
            <person name="Delahaunty K."/>
            <person name="Markovic C."/>
            <person name="Hall O."/>
            <person name="Minx P."/>
            <person name="Tomlinson C."/>
            <person name="Mitreva M."/>
            <person name="Nelson J."/>
            <person name="Hou S."/>
            <person name="Wollam A."/>
            <person name="Pepin K.H."/>
            <person name="Johnson M."/>
            <person name="Bhonagiri V."/>
            <person name="Nash W.E."/>
            <person name="Warren W."/>
            <person name="Chinwalla A."/>
            <person name="Mardis E.R."/>
            <person name="Wilson R.K."/>
        </authorList>
    </citation>
    <scope>NUCLEOTIDE SEQUENCE [LARGE SCALE GENOMIC DNA]</scope>
    <source>
        <strain evidence="1">DSM 15176</strain>
    </source>
</reference>
<dbReference type="AlphaFoldDB" id="D1PNK4"/>
<dbReference type="EMBL" id="ACBY02000023">
    <property type="protein sequence ID" value="EFB76139.1"/>
    <property type="molecule type" value="Genomic_DNA"/>
</dbReference>
<proteinExistence type="predicted"/>
<dbReference type="STRING" id="411471.SUBVAR_05925"/>
<sequence>MEQNGLWGLMRADGTELLPCKAASPVSQCGAAGHWIWFASLGAEKFDEYAAHLEASGDGTLCGGHGGLSNSFFYNLDAPGLDRSGADLTGLYCYRLSEQGQVIPMQEIPLADQLWDLYGDLLPVYSAHLEGGAGDPAWPGPLVESACGDGAPIKWWYISRQGYANFTPDLDQAGWFFDEALAPVETQGHWAYLDREGNLVTEAVYDPVCDTARDQTTGEVKPDAAWAAHMQNGYAVVRQGDAWGLLDDTGAEVIPCEKAGVAWEGSTLWVKEDGGWVRTEPPTA</sequence>
<evidence type="ECO:0008006" key="3">
    <source>
        <dbReference type="Google" id="ProtNLM"/>
    </source>
</evidence>
<dbReference type="Proteomes" id="UP000003438">
    <property type="component" value="Unassembled WGS sequence"/>
</dbReference>
<evidence type="ECO:0000313" key="1">
    <source>
        <dbReference type="EMBL" id="EFB76139.1"/>
    </source>
</evidence>
<protein>
    <recommendedName>
        <fullName evidence="3">WG repeat-containing protein</fullName>
    </recommendedName>
</protein>
<keyword evidence="2" id="KW-1185">Reference proteome</keyword>
<accession>D1PNK4</accession>
<evidence type="ECO:0000313" key="2">
    <source>
        <dbReference type="Proteomes" id="UP000003438"/>
    </source>
</evidence>
<organism evidence="1 2">
    <name type="scientific">Subdoligranulum variabile DSM 15176</name>
    <dbReference type="NCBI Taxonomy" id="411471"/>
    <lineage>
        <taxon>Bacteria</taxon>
        <taxon>Bacillati</taxon>
        <taxon>Bacillota</taxon>
        <taxon>Clostridia</taxon>
        <taxon>Eubacteriales</taxon>
        <taxon>Oscillospiraceae</taxon>
        <taxon>Subdoligranulum</taxon>
    </lineage>
</organism>
<dbReference type="SUPFAM" id="SSF69360">
    <property type="entry name" value="Cell wall binding repeat"/>
    <property type="match status" value="1"/>
</dbReference>
<name>D1PNK4_9FIRM</name>